<dbReference type="Proteomes" id="UP000218113">
    <property type="component" value="Unassembled WGS sequence"/>
</dbReference>
<dbReference type="GO" id="GO:0008933">
    <property type="term" value="F:peptidoglycan lytic transglycosylase activity"/>
    <property type="evidence" value="ECO:0007669"/>
    <property type="project" value="TreeGrafter"/>
</dbReference>
<feature type="domain" description="Transglycosylase SLT" evidence="2">
    <location>
        <begin position="50"/>
        <end position="264"/>
    </location>
</feature>
<proteinExistence type="predicted"/>
<evidence type="ECO:0000256" key="1">
    <source>
        <dbReference type="SAM" id="SignalP"/>
    </source>
</evidence>
<dbReference type="PANTHER" id="PTHR30163">
    <property type="entry name" value="MEMBRANE-BOUND LYTIC MUREIN TRANSGLYCOSYLASE B"/>
    <property type="match status" value="1"/>
</dbReference>
<dbReference type="InterPro" id="IPR043426">
    <property type="entry name" value="MltB-like"/>
</dbReference>
<name>A0A2A4T9L7_9DELT</name>
<dbReference type="EMBL" id="NVSR01000008">
    <property type="protein sequence ID" value="PCI30009.1"/>
    <property type="molecule type" value="Genomic_DNA"/>
</dbReference>
<feature type="signal peptide" evidence="1">
    <location>
        <begin position="1"/>
        <end position="31"/>
    </location>
</feature>
<organism evidence="3 4">
    <name type="scientific">SAR324 cluster bacterium</name>
    <dbReference type="NCBI Taxonomy" id="2024889"/>
    <lineage>
        <taxon>Bacteria</taxon>
        <taxon>Deltaproteobacteria</taxon>
        <taxon>SAR324 cluster</taxon>
    </lineage>
</organism>
<dbReference type="GO" id="GO:0009253">
    <property type="term" value="P:peptidoglycan catabolic process"/>
    <property type="evidence" value="ECO:0007669"/>
    <property type="project" value="TreeGrafter"/>
</dbReference>
<dbReference type="CDD" id="cd13399">
    <property type="entry name" value="Slt35-like"/>
    <property type="match status" value="1"/>
</dbReference>
<evidence type="ECO:0000313" key="4">
    <source>
        <dbReference type="Proteomes" id="UP000218113"/>
    </source>
</evidence>
<sequence>MVRTYHMNVKPWLSIFLFCFLVMGAASPSQAKVKSSRFSYQEQSYLIGLMKQQGFQDAFLKKVFRDKRLKKIPAVTRKNVINKENKRNYENFYSPYSISLAHRFSKRWRTVLGRASRKFQVDQEVLVAILLIETSFGNILGRHPVIAVFSSILVENQQKNHSSFKPKELSELEIYRLQRLQKKADWAAVELVALLKILQKSGDTSKQLKGSYAGAFGIPQFLPSSYLKWGYDSDNNGSVNLFWFPDAIYSTANYLKAHGWKKGLHLESNRDVIWDYNHSQTYVDTVLTVAKKVAQISKRKSKARRKYVAAGILEY</sequence>
<dbReference type="PANTHER" id="PTHR30163:SF9">
    <property type="entry name" value="MEMBRANE-BOUND LYTIC MUREIN TRANSGLYCOSYLASE B"/>
    <property type="match status" value="1"/>
</dbReference>
<dbReference type="Pfam" id="PF13406">
    <property type="entry name" value="SLT_2"/>
    <property type="match status" value="1"/>
</dbReference>
<evidence type="ECO:0000259" key="2">
    <source>
        <dbReference type="Pfam" id="PF13406"/>
    </source>
</evidence>
<keyword evidence="1" id="KW-0732">Signal</keyword>
<dbReference type="SUPFAM" id="SSF53955">
    <property type="entry name" value="Lysozyme-like"/>
    <property type="match status" value="1"/>
</dbReference>
<gene>
    <name evidence="3" type="ORF">COB67_02755</name>
</gene>
<dbReference type="Gene3D" id="1.10.8.350">
    <property type="entry name" value="Bacterial muramidase"/>
    <property type="match status" value="1"/>
</dbReference>
<evidence type="ECO:0000313" key="3">
    <source>
        <dbReference type="EMBL" id="PCI30009.1"/>
    </source>
</evidence>
<feature type="chain" id="PRO_5012336501" description="Transglycosylase SLT domain-containing protein" evidence="1">
    <location>
        <begin position="32"/>
        <end position="315"/>
    </location>
</feature>
<dbReference type="InterPro" id="IPR031304">
    <property type="entry name" value="SLT_2"/>
</dbReference>
<comment type="caution">
    <text evidence="3">The sequence shown here is derived from an EMBL/GenBank/DDBJ whole genome shotgun (WGS) entry which is preliminary data.</text>
</comment>
<dbReference type="Gene3D" id="1.10.530.10">
    <property type="match status" value="1"/>
</dbReference>
<accession>A0A2A4T9L7</accession>
<dbReference type="AlphaFoldDB" id="A0A2A4T9L7"/>
<protein>
    <recommendedName>
        <fullName evidence="2">Transglycosylase SLT domain-containing protein</fullName>
    </recommendedName>
</protein>
<reference evidence="4" key="1">
    <citation type="submission" date="2017-08" db="EMBL/GenBank/DDBJ databases">
        <title>A dynamic microbial community with high functional redundancy inhabits the cold, oxic subseafloor aquifer.</title>
        <authorList>
            <person name="Tully B.J."/>
            <person name="Wheat C.G."/>
            <person name="Glazer B.T."/>
            <person name="Huber J.A."/>
        </authorList>
    </citation>
    <scope>NUCLEOTIDE SEQUENCE [LARGE SCALE GENOMIC DNA]</scope>
</reference>
<dbReference type="InterPro" id="IPR023346">
    <property type="entry name" value="Lysozyme-like_dom_sf"/>
</dbReference>